<proteinExistence type="predicted"/>
<gene>
    <name evidence="2" type="ORF">TMPK1_22720</name>
</gene>
<organism evidence="2 3">
    <name type="scientific">Roseiterribacter gracilis</name>
    <dbReference type="NCBI Taxonomy" id="2812848"/>
    <lineage>
        <taxon>Bacteria</taxon>
        <taxon>Pseudomonadati</taxon>
        <taxon>Pseudomonadota</taxon>
        <taxon>Alphaproteobacteria</taxon>
        <taxon>Rhodospirillales</taxon>
        <taxon>Roseiterribacteraceae</taxon>
        <taxon>Roseiterribacter</taxon>
    </lineage>
</organism>
<reference evidence="2" key="1">
    <citation type="submission" date="2021-02" db="EMBL/GenBank/DDBJ databases">
        <title>Genome sequence of Rhodospirillales sp. strain TMPK1 isolated from soil.</title>
        <authorList>
            <person name="Nakai R."/>
            <person name="Kusada H."/>
            <person name="Tamaki H."/>
        </authorList>
    </citation>
    <scope>NUCLEOTIDE SEQUENCE</scope>
    <source>
        <strain evidence="2">TMPK1</strain>
    </source>
</reference>
<dbReference type="EMBL" id="BOPV01000001">
    <property type="protein sequence ID" value="GIL40035.1"/>
    <property type="molecule type" value="Genomic_DNA"/>
</dbReference>
<evidence type="ECO:0000313" key="3">
    <source>
        <dbReference type="Proteomes" id="UP000681075"/>
    </source>
</evidence>
<dbReference type="AlphaFoldDB" id="A0A8S8XFY9"/>
<accession>A0A8S8XFY9</accession>
<evidence type="ECO:0000256" key="1">
    <source>
        <dbReference type="SAM" id="MobiDB-lite"/>
    </source>
</evidence>
<feature type="compositionally biased region" description="Basic residues" evidence="1">
    <location>
        <begin position="1"/>
        <end position="11"/>
    </location>
</feature>
<feature type="region of interest" description="Disordered" evidence="1">
    <location>
        <begin position="1"/>
        <end position="33"/>
    </location>
</feature>
<comment type="caution">
    <text evidence="2">The sequence shown here is derived from an EMBL/GenBank/DDBJ whole genome shotgun (WGS) entry which is preliminary data.</text>
</comment>
<name>A0A8S8XFY9_9PROT</name>
<dbReference type="Proteomes" id="UP000681075">
    <property type="component" value="Unassembled WGS sequence"/>
</dbReference>
<keyword evidence="3" id="KW-1185">Reference proteome</keyword>
<protein>
    <submittedName>
        <fullName evidence="2">Uncharacterized protein</fullName>
    </submittedName>
</protein>
<evidence type="ECO:0000313" key="2">
    <source>
        <dbReference type="EMBL" id="GIL40035.1"/>
    </source>
</evidence>
<sequence>MLHHRRQRHGQRLGEFADGGGAAAQPLDHDPSRWIGKRLKDEIERGLIVKHSLKYQARPLAASQTSFPALSPRKFPTFRLVTVPGVCPVDSQ</sequence>